<organism evidence="3 4">
    <name type="scientific">Actinokineospora diospyrosa</name>
    <dbReference type="NCBI Taxonomy" id="103728"/>
    <lineage>
        <taxon>Bacteria</taxon>
        <taxon>Bacillati</taxon>
        <taxon>Actinomycetota</taxon>
        <taxon>Actinomycetes</taxon>
        <taxon>Pseudonocardiales</taxon>
        <taxon>Pseudonocardiaceae</taxon>
        <taxon>Actinokineospora</taxon>
    </lineage>
</organism>
<evidence type="ECO:0000259" key="2">
    <source>
        <dbReference type="SMART" id="SM00382"/>
    </source>
</evidence>
<comment type="caution">
    <text evidence="3">The sequence shown here is derived from an EMBL/GenBank/DDBJ whole genome shotgun (WGS) entry which is preliminary data.</text>
</comment>
<feature type="region of interest" description="Disordered" evidence="1">
    <location>
        <begin position="98"/>
        <end position="121"/>
    </location>
</feature>
<dbReference type="EMBL" id="JAMTCO010000013">
    <property type="protein sequence ID" value="MCP2272662.1"/>
    <property type="molecule type" value="Genomic_DNA"/>
</dbReference>
<proteinExistence type="predicted"/>
<feature type="compositionally biased region" description="Low complexity" evidence="1">
    <location>
        <begin position="557"/>
        <end position="569"/>
    </location>
</feature>
<dbReference type="InterPro" id="IPR003593">
    <property type="entry name" value="AAA+_ATPase"/>
</dbReference>
<feature type="region of interest" description="Disordered" evidence="1">
    <location>
        <begin position="557"/>
        <end position="596"/>
    </location>
</feature>
<accession>A0ABT1IJ31</accession>
<reference evidence="3 4" key="1">
    <citation type="submission" date="2022-06" db="EMBL/GenBank/DDBJ databases">
        <title>Genomic Encyclopedia of Archaeal and Bacterial Type Strains, Phase II (KMG-II): from individual species to whole genera.</title>
        <authorList>
            <person name="Goeker M."/>
        </authorList>
    </citation>
    <scope>NUCLEOTIDE SEQUENCE [LARGE SCALE GENOMIC DNA]</scope>
    <source>
        <strain evidence="3 4">DSM 44255</strain>
    </source>
</reference>
<evidence type="ECO:0000313" key="4">
    <source>
        <dbReference type="Proteomes" id="UP001205185"/>
    </source>
</evidence>
<sequence length="874" mass="92366">MLRHLIDSEELIPLECTGFAFTEDLPESVPEGRGRVQGLLTFDQAVAAGQEQLERPFVFALDIATAWYELGIAPHQIPGRLSVSLGGGLVLDVTDDRRSPTTLRPWPRPVHPQVPRPTTMHGRTDESLAVRMNIAPGKHIMIAGEPGAGRTTLLRTLAHEDWTTEFPDGVIHLDGGGIHPDDLGQAVLDALYLTDEPVLVDAELLSDLLGDARVLVFVDDADAHKPAVLTKAMPRSAVVAAMTTADEPAVVLGGLSDTAAVSVLSNGGESTDALRRIAAALAGHPGDLTIAASLLDQGTFTPDALAAWLTGGTAARSSLVAALVRSLAPEAREVLSQLAAVPTPMTRQHVSGTVGHRQAELGLNALRRAGLLDTTGAHVRLLPSLSRLVQTVIPAGQFQARMVDHLAEWVDEHGSDTESVLADAALLEHAAREALRQDRPAVVEKLARALSPALAAAGRWGARGAVLGVAVEAGRMLADTVLQLWATGQLTARPHSPEPATSSPGQAAGHGTHVVGWKALAVAAVAVTGVSTVWFVANGTPDRPTMDAATSSTYIEPTEPVPTVTEGTTSSAPLDPTTTGATKPTESGTSSRPVFDQRTQDLGTTVLARGFMIQVESARTFLSGGQPTLEVRTEVQNQLWGEASSSPPAAQVRYGNAVDGGGTNKSASFPRGTAVPVVYTFFVREDFSWAEATLEFLVSNHAAPSTVSLSGQRPSVPHGPLPVTLSKQSLESGRLHLTFRYNSLFRLDAALYAEGSHDQAQGGGSDFDRPWAGGLDRGKGSLKIYFDLTGAPGRGGLGLGTENFTLTRHQDGRTLRFDSTANVALYPDAPTRTRLAIATQLDLPATGTYTLTFLDRNYYETLKPEPDSLTFTIG</sequence>
<name>A0ABT1IJ31_9PSEU</name>
<feature type="domain" description="AAA+ ATPase" evidence="2">
    <location>
        <begin position="136"/>
        <end position="265"/>
    </location>
</feature>
<evidence type="ECO:0000256" key="1">
    <source>
        <dbReference type="SAM" id="MobiDB-lite"/>
    </source>
</evidence>
<dbReference type="SMART" id="SM00382">
    <property type="entry name" value="AAA"/>
    <property type="match status" value="1"/>
</dbReference>
<feature type="compositionally biased region" description="Pro residues" evidence="1">
    <location>
        <begin position="106"/>
        <end position="115"/>
    </location>
</feature>
<dbReference type="Proteomes" id="UP001205185">
    <property type="component" value="Unassembled WGS sequence"/>
</dbReference>
<dbReference type="RefSeq" id="WP_253889584.1">
    <property type="nucleotide sequence ID" value="NZ_BAAAVB010000008.1"/>
</dbReference>
<protein>
    <submittedName>
        <fullName evidence="3">ABC transporter</fullName>
    </submittedName>
</protein>
<gene>
    <name evidence="3" type="ORF">LV75_005188</name>
</gene>
<dbReference type="SUPFAM" id="SSF52540">
    <property type="entry name" value="P-loop containing nucleoside triphosphate hydrolases"/>
    <property type="match status" value="1"/>
</dbReference>
<evidence type="ECO:0000313" key="3">
    <source>
        <dbReference type="EMBL" id="MCP2272662.1"/>
    </source>
</evidence>
<dbReference type="Gene3D" id="3.40.50.300">
    <property type="entry name" value="P-loop containing nucleotide triphosphate hydrolases"/>
    <property type="match status" value="1"/>
</dbReference>
<dbReference type="InterPro" id="IPR027417">
    <property type="entry name" value="P-loop_NTPase"/>
</dbReference>
<keyword evidence="4" id="KW-1185">Reference proteome</keyword>
<feature type="compositionally biased region" description="Polar residues" evidence="1">
    <location>
        <begin position="570"/>
        <end position="592"/>
    </location>
</feature>